<dbReference type="InterPro" id="IPR043504">
    <property type="entry name" value="Peptidase_S1_PA_chymotrypsin"/>
</dbReference>
<proteinExistence type="inferred from homology"/>
<accession>A0ABV1EV65</accession>
<dbReference type="EMBL" id="JBBMFT010000017">
    <property type="protein sequence ID" value="MEQ2457506.1"/>
    <property type="molecule type" value="Genomic_DNA"/>
</dbReference>
<dbReference type="Pfam" id="PF13365">
    <property type="entry name" value="Trypsin_2"/>
    <property type="match status" value="1"/>
</dbReference>
<comment type="similarity">
    <text evidence="1">Belongs to the peptidase S1C family.</text>
</comment>
<evidence type="ECO:0000256" key="2">
    <source>
        <dbReference type="ARBA" id="ARBA00022670"/>
    </source>
</evidence>
<dbReference type="PRINTS" id="PR00834">
    <property type="entry name" value="PROTEASES2C"/>
</dbReference>
<comment type="caution">
    <text evidence="5">The sequence shown here is derived from an EMBL/GenBank/DDBJ whole genome shotgun (WGS) entry which is preliminary data.</text>
</comment>
<reference evidence="5 6" key="1">
    <citation type="submission" date="2024-03" db="EMBL/GenBank/DDBJ databases">
        <title>Human intestinal bacterial collection.</title>
        <authorList>
            <person name="Pauvert C."/>
            <person name="Hitch T.C.A."/>
            <person name="Clavel T."/>
        </authorList>
    </citation>
    <scope>NUCLEOTIDE SEQUENCE [LARGE SCALE GENOMIC DNA]</scope>
    <source>
        <strain evidence="5 6">CLA-AP-H34</strain>
    </source>
</reference>
<dbReference type="RefSeq" id="WP_349141380.1">
    <property type="nucleotide sequence ID" value="NZ_JBBMFT010000017.1"/>
</dbReference>
<dbReference type="InterPro" id="IPR009003">
    <property type="entry name" value="Peptidase_S1_PA"/>
</dbReference>
<keyword evidence="6" id="KW-1185">Reference proteome</keyword>
<dbReference type="PANTHER" id="PTHR43343:SF3">
    <property type="entry name" value="PROTEASE DO-LIKE 8, CHLOROPLASTIC"/>
    <property type="match status" value="1"/>
</dbReference>
<evidence type="ECO:0000256" key="3">
    <source>
        <dbReference type="ARBA" id="ARBA00022801"/>
    </source>
</evidence>
<evidence type="ECO:0000313" key="5">
    <source>
        <dbReference type="EMBL" id="MEQ2457506.1"/>
    </source>
</evidence>
<protein>
    <submittedName>
        <fullName evidence="5">Trypsin-like peptidase domain-containing protein</fullName>
    </submittedName>
</protein>
<keyword evidence="3" id="KW-0378">Hydrolase</keyword>
<dbReference type="Proteomes" id="UP001440599">
    <property type="component" value="Unassembled WGS sequence"/>
</dbReference>
<sequence>MNYRQQDPMVQPGSSQHGRKRPFRRLVDRLLTLTLSAALFGAVAGGSLYGVNRVLSGDNADSNISTVSTSSVTALSSTSGTTIRNGMDVSDIAEAALPCVVSITNISVQEVQNYFNRFGRNGAGQTQLEETTSCGSGVIICSDEAKDALYMVTNQHVVEGATTLSVSFVDGSVYEAQLCGSDADMDLAVIKVALSDLSQQTLDQISVIAIGDSDALSVGEQVVAIGNALGYGQSVTTGIVSALNRSLTSEDGTTSTYIQTDAAINPGNSGGALINLDGELVGINTAKLSSTEVEGMGYAIPISDVIDLIAELMTQTTELPQTNQVSFGWYVRS</sequence>
<keyword evidence="2" id="KW-0645">Protease</keyword>
<organism evidence="5 6">
    <name type="scientific">Flavonifractor hominis</name>
    <dbReference type="NCBI Taxonomy" id="3133178"/>
    <lineage>
        <taxon>Bacteria</taxon>
        <taxon>Bacillati</taxon>
        <taxon>Bacillota</taxon>
        <taxon>Clostridia</taxon>
        <taxon>Eubacteriales</taxon>
        <taxon>Oscillospiraceae</taxon>
        <taxon>Flavonifractor</taxon>
    </lineage>
</organism>
<gene>
    <name evidence="5" type="ORF">WMO45_13380</name>
</gene>
<dbReference type="Gene3D" id="2.40.10.10">
    <property type="entry name" value="Trypsin-like serine proteases"/>
    <property type="match status" value="2"/>
</dbReference>
<dbReference type="SUPFAM" id="SSF50494">
    <property type="entry name" value="Trypsin-like serine proteases"/>
    <property type="match status" value="1"/>
</dbReference>
<dbReference type="PANTHER" id="PTHR43343">
    <property type="entry name" value="PEPTIDASE S12"/>
    <property type="match status" value="1"/>
</dbReference>
<evidence type="ECO:0000256" key="4">
    <source>
        <dbReference type="SAM" id="MobiDB-lite"/>
    </source>
</evidence>
<feature type="region of interest" description="Disordered" evidence="4">
    <location>
        <begin position="1"/>
        <end position="21"/>
    </location>
</feature>
<evidence type="ECO:0000313" key="6">
    <source>
        <dbReference type="Proteomes" id="UP001440599"/>
    </source>
</evidence>
<name>A0ABV1EV65_9FIRM</name>
<dbReference type="InterPro" id="IPR051201">
    <property type="entry name" value="Chloro_Bact_Ser_Proteases"/>
</dbReference>
<dbReference type="InterPro" id="IPR001940">
    <property type="entry name" value="Peptidase_S1C"/>
</dbReference>
<evidence type="ECO:0000256" key="1">
    <source>
        <dbReference type="ARBA" id="ARBA00010541"/>
    </source>
</evidence>